<feature type="compositionally biased region" description="Basic and acidic residues" evidence="1">
    <location>
        <begin position="75"/>
        <end position="88"/>
    </location>
</feature>
<reference evidence="2 3" key="2">
    <citation type="submission" date="2018-11" db="EMBL/GenBank/DDBJ databases">
        <authorList>
            <consortium name="Pathogen Informatics"/>
        </authorList>
    </citation>
    <scope>NUCLEOTIDE SEQUENCE [LARGE SCALE GENOMIC DNA]</scope>
    <source>
        <strain evidence="2 3">Costa Rica</strain>
    </source>
</reference>
<protein>
    <submittedName>
        <fullName evidence="4">Myelin basic protein</fullName>
    </submittedName>
</protein>
<dbReference type="AlphaFoldDB" id="A0A0R3PGB5"/>
<feature type="compositionally biased region" description="Polar residues" evidence="1">
    <location>
        <begin position="53"/>
        <end position="65"/>
    </location>
</feature>
<evidence type="ECO:0000313" key="4">
    <source>
        <dbReference type="WBParaSite" id="ACOC_0000330001-mRNA-1"/>
    </source>
</evidence>
<feature type="region of interest" description="Disordered" evidence="1">
    <location>
        <begin position="53"/>
        <end position="88"/>
    </location>
</feature>
<organism evidence="4">
    <name type="scientific">Angiostrongylus costaricensis</name>
    <name type="common">Nematode worm</name>
    <dbReference type="NCBI Taxonomy" id="334426"/>
    <lineage>
        <taxon>Eukaryota</taxon>
        <taxon>Metazoa</taxon>
        <taxon>Ecdysozoa</taxon>
        <taxon>Nematoda</taxon>
        <taxon>Chromadorea</taxon>
        <taxon>Rhabditida</taxon>
        <taxon>Rhabditina</taxon>
        <taxon>Rhabditomorpha</taxon>
        <taxon>Strongyloidea</taxon>
        <taxon>Metastrongylidae</taxon>
        <taxon>Angiostrongylus</taxon>
    </lineage>
</organism>
<reference evidence="4" key="1">
    <citation type="submission" date="2017-02" db="UniProtKB">
        <authorList>
            <consortium name="WormBaseParasite"/>
        </authorList>
    </citation>
    <scope>IDENTIFICATION</scope>
</reference>
<dbReference type="Proteomes" id="UP000267027">
    <property type="component" value="Unassembled WGS sequence"/>
</dbReference>
<accession>A0A0R3PGB5</accession>
<keyword evidence="3" id="KW-1185">Reference proteome</keyword>
<name>A0A0R3PGB5_ANGCS</name>
<sequence>MSITRPPEWLDGSSKMRRMRKPDLAESMELIMNERGDGDAACHNKMTRINSSHLEFSTMKISKNAVSGDSRRRRTSSERPGRSSEEED</sequence>
<proteinExistence type="predicted"/>
<evidence type="ECO:0000256" key="1">
    <source>
        <dbReference type="SAM" id="MobiDB-lite"/>
    </source>
</evidence>
<evidence type="ECO:0000313" key="2">
    <source>
        <dbReference type="EMBL" id="VDM54886.1"/>
    </source>
</evidence>
<evidence type="ECO:0000313" key="3">
    <source>
        <dbReference type="Proteomes" id="UP000267027"/>
    </source>
</evidence>
<dbReference type="EMBL" id="UYYA01000945">
    <property type="protein sequence ID" value="VDM54886.1"/>
    <property type="molecule type" value="Genomic_DNA"/>
</dbReference>
<dbReference type="WBParaSite" id="ACOC_0000330001-mRNA-1">
    <property type="protein sequence ID" value="ACOC_0000330001-mRNA-1"/>
    <property type="gene ID" value="ACOC_0000330001"/>
</dbReference>
<gene>
    <name evidence="2" type="ORF">ACOC_LOCUS3301</name>
</gene>